<keyword evidence="3" id="KW-1185">Reference proteome</keyword>
<dbReference type="Proteomes" id="UP000009224">
    <property type="component" value="Chromosome"/>
</dbReference>
<organism evidence="2 3">
    <name type="scientific">Mycolicibacter sinensis (strain JDM601)</name>
    <name type="common">Mycobacterium sinense</name>
    <dbReference type="NCBI Taxonomy" id="875328"/>
    <lineage>
        <taxon>Bacteria</taxon>
        <taxon>Bacillati</taxon>
        <taxon>Actinomycetota</taxon>
        <taxon>Actinomycetes</taxon>
        <taxon>Mycobacteriales</taxon>
        <taxon>Mycobacteriaceae</taxon>
        <taxon>Mycolicibacter</taxon>
    </lineage>
</organism>
<reference evidence="2 3" key="1">
    <citation type="journal article" date="2011" name="J. Bacteriol.">
        <title>Complete genome sequence of a novel clinical isolate, the nontuberculous Mycobacterium strain JDM601.</title>
        <authorList>
            <person name="Zhang Z.Y."/>
            <person name="Sun Z.Q."/>
            <person name="Wang Z.L."/>
            <person name="Wen Z.L."/>
            <person name="Sun Q.W."/>
            <person name="Zhu Z.Q."/>
            <person name="Song Y.Z."/>
            <person name="Zhao J.W."/>
            <person name="Wang H.H."/>
            <person name="Zhang S.L."/>
            <person name="Guo X.K."/>
        </authorList>
    </citation>
    <scope>NUCLEOTIDE SEQUENCE [LARGE SCALE GENOMIC DNA]</scope>
    <source>
        <strain evidence="2 3">JDM601</strain>
    </source>
</reference>
<protein>
    <submittedName>
        <fullName evidence="2">Uncharacterized protein</fullName>
    </submittedName>
</protein>
<sequence>MNPTVPGLGVADHPAQFTQRDAVAAGVRVQPDHQPGQWVIQADRGDPGQCPGRAEHGSRQLVPGRPIESAHLDPGPALAAEAPPGQRPAVIATRQGSARDAGRGLNRRVDQCGGQLDTEVCRAQRKRVPDGTT</sequence>
<name>F5Z0L1_MYCSD</name>
<evidence type="ECO:0000256" key="1">
    <source>
        <dbReference type="SAM" id="MobiDB-lite"/>
    </source>
</evidence>
<evidence type="ECO:0000313" key="3">
    <source>
        <dbReference type="Proteomes" id="UP000009224"/>
    </source>
</evidence>
<feature type="region of interest" description="Disordered" evidence="1">
    <location>
        <begin position="44"/>
        <end position="88"/>
    </location>
</feature>
<dbReference type="STRING" id="875328.JDM601_0400"/>
<accession>F5Z0L1</accession>
<evidence type="ECO:0000313" key="2">
    <source>
        <dbReference type="EMBL" id="AEF34400.1"/>
    </source>
</evidence>
<dbReference type="EMBL" id="CP002329">
    <property type="protein sequence ID" value="AEF34400.1"/>
    <property type="molecule type" value="Genomic_DNA"/>
</dbReference>
<proteinExistence type="predicted"/>
<dbReference type="HOGENOM" id="CLU_1904426_0_0_11"/>
<gene>
    <name evidence="2" type="ordered locus">JDM601_0400</name>
</gene>
<feature type="compositionally biased region" description="Low complexity" evidence="1">
    <location>
        <begin position="74"/>
        <end position="84"/>
    </location>
</feature>
<dbReference type="KEGG" id="mjd:JDM601_0400"/>
<dbReference type="AlphaFoldDB" id="F5Z0L1"/>